<organism evidence="9 10">
    <name type="scientific">Neoarthrinium moseri</name>
    <dbReference type="NCBI Taxonomy" id="1658444"/>
    <lineage>
        <taxon>Eukaryota</taxon>
        <taxon>Fungi</taxon>
        <taxon>Dikarya</taxon>
        <taxon>Ascomycota</taxon>
        <taxon>Pezizomycotina</taxon>
        <taxon>Sordariomycetes</taxon>
        <taxon>Xylariomycetidae</taxon>
        <taxon>Amphisphaeriales</taxon>
        <taxon>Apiosporaceae</taxon>
        <taxon>Neoarthrinium</taxon>
    </lineage>
</organism>
<keyword evidence="7" id="KW-0472">Membrane</keyword>
<dbReference type="InterPro" id="IPR033370">
    <property type="entry name" value="COG1"/>
</dbReference>
<protein>
    <recommendedName>
        <fullName evidence="3">Conserved oligomeric Golgi complex subunit 1</fullName>
    </recommendedName>
</protein>
<evidence type="ECO:0000256" key="5">
    <source>
        <dbReference type="ARBA" id="ARBA00022927"/>
    </source>
</evidence>
<evidence type="ECO:0000256" key="1">
    <source>
        <dbReference type="ARBA" id="ARBA00004395"/>
    </source>
</evidence>
<dbReference type="GO" id="GO:0017119">
    <property type="term" value="C:Golgi transport complex"/>
    <property type="evidence" value="ECO:0007669"/>
    <property type="project" value="InterPro"/>
</dbReference>
<gene>
    <name evidence="9" type="ORF">JX265_007537</name>
</gene>
<keyword evidence="5" id="KW-0653">Protein transport</keyword>
<name>A0A9P9WJN0_9PEZI</name>
<comment type="subcellular location">
    <subcellularLocation>
        <location evidence="1">Golgi apparatus membrane</location>
        <topology evidence="1">Peripheral membrane protein</topology>
    </subcellularLocation>
</comment>
<evidence type="ECO:0000313" key="9">
    <source>
        <dbReference type="EMBL" id="KAI1866961.1"/>
    </source>
</evidence>
<keyword evidence="6" id="KW-0333">Golgi apparatus</keyword>
<evidence type="ECO:0000313" key="10">
    <source>
        <dbReference type="Proteomes" id="UP000829685"/>
    </source>
</evidence>
<evidence type="ECO:0000256" key="8">
    <source>
        <dbReference type="SAM" id="MobiDB-lite"/>
    </source>
</evidence>
<reference evidence="9" key="1">
    <citation type="submission" date="2021-03" db="EMBL/GenBank/DDBJ databases">
        <title>Revisited historic fungal species revealed as producer of novel bioactive compounds through whole genome sequencing and comparative genomics.</title>
        <authorList>
            <person name="Vignolle G.A."/>
            <person name="Hochenegger N."/>
            <person name="Mach R.L."/>
            <person name="Mach-Aigner A.R."/>
            <person name="Javad Rahimi M."/>
            <person name="Salim K.A."/>
            <person name="Chan C.M."/>
            <person name="Lim L.B.L."/>
            <person name="Cai F."/>
            <person name="Druzhinina I.S."/>
            <person name="U'Ren J.M."/>
            <person name="Derntl C."/>
        </authorList>
    </citation>
    <scope>NUCLEOTIDE SEQUENCE</scope>
    <source>
        <strain evidence="9">TUCIM 5799</strain>
    </source>
</reference>
<proteinExistence type="inferred from homology"/>
<feature type="compositionally biased region" description="Basic and acidic residues" evidence="8">
    <location>
        <begin position="701"/>
        <end position="710"/>
    </location>
</feature>
<evidence type="ECO:0000256" key="6">
    <source>
        <dbReference type="ARBA" id="ARBA00023034"/>
    </source>
</evidence>
<dbReference type="PANTHER" id="PTHR31658:SF0">
    <property type="entry name" value="CONSERVED OLIGOMERIC GOLGI COMPLEX SUBUNIT 1"/>
    <property type="match status" value="1"/>
</dbReference>
<evidence type="ECO:0000256" key="7">
    <source>
        <dbReference type="ARBA" id="ARBA00023136"/>
    </source>
</evidence>
<dbReference type="Proteomes" id="UP000829685">
    <property type="component" value="Unassembled WGS sequence"/>
</dbReference>
<dbReference type="GO" id="GO:0000139">
    <property type="term" value="C:Golgi membrane"/>
    <property type="evidence" value="ECO:0007669"/>
    <property type="project" value="UniProtKB-SubCell"/>
</dbReference>
<dbReference type="PANTHER" id="PTHR31658">
    <property type="entry name" value="CONSERVED OLIGOMERIC GOLGI COMPLEX SUBUNIT 1"/>
    <property type="match status" value="1"/>
</dbReference>
<evidence type="ECO:0000256" key="3">
    <source>
        <dbReference type="ARBA" id="ARBA00020978"/>
    </source>
</evidence>
<dbReference type="GO" id="GO:0015031">
    <property type="term" value="P:protein transport"/>
    <property type="evidence" value="ECO:0007669"/>
    <property type="project" value="UniProtKB-KW"/>
</dbReference>
<comment type="caution">
    <text evidence="9">The sequence shown here is derived from an EMBL/GenBank/DDBJ whole genome shotgun (WGS) entry which is preliminary data.</text>
</comment>
<evidence type="ECO:0000256" key="4">
    <source>
        <dbReference type="ARBA" id="ARBA00022448"/>
    </source>
</evidence>
<feature type="region of interest" description="Disordered" evidence="8">
    <location>
        <begin position="680"/>
        <end position="717"/>
    </location>
</feature>
<dbReference type="GO" id="GO:0006891">
    <property type="term" value="P:intra-Golgi vesicle-mediated transport"/>
    <property type="evidence" value="ECO:0007669"/>
    <property type="project" value="InterPro"/>
</dbReference>
<accession>A0A9P9WJN0</accession>
<keyword evidence="4" id="KW-0813">Transport</keyword>
<sequence>MAAPDTSNLTTSSQVFETYTLPQIRAIHKSLHVQIDEKAARLRTQVGNSYRELLGTADTIVQMRQDMSNVQHSLGRMGGMCGRTVVEGKVTGLGRFRGREAVETEMGEVARVKLLEASALAVARLLRGGKEGRGERLVLAAKVLVLIRLLIASFGTLTTVDHSLRVSIEAAKKTQRALKSRLLRGIGKILDNISSEVQQSDILKALCAYSLTENYGAKDVLQHFLRVRAEAMVLEFDIEEHERDRGTANVLRGLDLYTRTLLDVQALVPSKLADALASLKKIPLLADESLRTLEGVRLDVYERWCGEDIQYFTPFIRHDDLDGKQAKSMLTNWAKKGGETLLEGLTKTLGHVTEFKAIVDLRTSVLQHWIRDGGKARGFDPSVMLDGLRSSINTRLLDVIDTKVSKLRLVGSEVAATLGTWQSATSGVYQSLWDEQMLEIDVASGAPQVTHEVLSRLYGKNDVVSRAVTSYESWYHLIDDVGEVVEQLRRQRWDNDVEEIEDEETIEARQELLSKNDPKAIEAQLNKALSKAYQSLDEQVSEVWAQHKEGANNGEIAMYLLRVVRSIRGQLPKHETVKAFGLNSVSSLHESIVAHVVAAPLEQFTSSALTKTKVTGRGLWEGEPALPSQPSPGSFRLLRNLVTSMSDAGLDLWSPAAVALLKQTFGARLSDAWRSKLEATAKPQDVNTSSDGADDDDEDGAEQKAEEEVKPNSTESDGNKDLLVQWLYDIYLLQVYLGTPQDANESCAKLAEEVFEKTSLQKGAKERMIKTSQDYWKRTSLLFGLLA</sequence>
<dbReference type="EMBL" id="JAFIMR010000019">
    <property type="protein sequence ID" value="KAI1866961.1"/>
    <property type="molecule type" value="Genomic_DNA"/>
</dbReference>
<comment type="similarity">
    <text evidence="2">Belongs to the COG1 family.</text>
</comment>
<dbReference type="AlphaFoldDB" id="A0A9P9WJN0"/>
<keyword evidence="10" id="KW-1185">Reference proteome</keyword>
<dbReference type="Pfam" id="PF08700">
    <property type="entry name" value="VPS51_Exo84_N"/>
    <property type="match status" value="1"/>
</dbReference>
<evidence type="ECO:0000256" key="2">
    <source>
        <dbReference type="ARBA" id="ARBA00006653"/>
    </source>
</evidence>